<dbReference type="AlphaFoldDB" id="A0A1L9VQQ0"/>
<feature type="transmembrane region" description="Helical" evidence="1">
    <location>
        <begin position="12"/>
        <end position="31"/>
    </location>
</feature>
<keyword evidence="1" id="KW-1133">Transmembrane helix</keyword>
<dbReference type="Proteomes" id="UP000184300">
    <property type="component" value="Unassembled WGS sequence"/>
</dbReference>
<dbReference type="GeneID" id="34457452"/>
<keyword evidence="3" id="KW-1185">Reference proteome</keyword>
<keyword evidence="1" id="KW-0472">Membrane</keyword>
<keyword evidence="1" id="KW-0812">Transmembrane</keyword>
<protein>
    <submittedName>
        <fullName evidence="2">Uncharacterized protein</fullName>
    </submittedName>
</protein>
<accession>A0A1L9VQQ0</accession>
<dbReference type="EMBL" id="KV878893">
    <property type="protein sequence ID" value="OJJ86226.1"/>
    <property type="molecule type" value="Genomic_DNA"/>
</dbReference>
<dbReference type="VEuPathDB" id="FungiDB:ASPGLDRAFT_1331896"/>
<evidence type="ECO:0000313" key="2">
    <source>
        <dbReference type="EMBL" id="OJJ86226.1"/>
    </source>
</evidence>
<evidence type="ECO:0000313" key="3">
    <source>
        <dbReference type="Proteomes" id="UP000184300"/>
    </source>
</evidence>
<proteinExistence type="predicted"/>
<organism evidence="2 3">
    <name type="scientific">Aspergillus glaucus CBS 516.65</name>
    <dbReference type="NCBI Taxonomy" id="1160497"/>
    <lineage>
        <taxon>Eukaryota</taxon>
        <taxon>Fungi</taxon>
        <taxon>Dikarya</taxon>
        <taxon>Ascomycota</taxon>
        <taxon>Pezizomycotina</taxon>
        <taxon>Eurotiomycetes</taxon>
        <taxon>Eurotiomycetidae</taxon>
        <taxon>Eurotiales</taxon>
        <taxon>Aspergillaceae</taxon>
        <taxon>Aspergillus</taxon>
        <taxon>Aspergillus subgen. Aspergillus</taxon>
    </lineage>
</organism>
<evidence type="ECO:0000256" key="1">
    <source>
        <dbReference type="SAM" id="Phobius"/>
    </source>
</evidence>
<sequence length="62" mass="7655">MGMREKRESNQARSSLLPLTTPYFLFIQFYFNVRGRYHVITSRKRYRGRTSPLEFYRQTHQH</sequence>
<name>A0A1L9VQQ0_ASPGL</name>
<reference evidence="3" key="1">
    <citation type="journal article" date="2017" name="Genome Biol.">
        <title>Comparative genomics reveals high biological diversity and specific adaptations in the industrially and medically important fungal genus Aspergillus.</title>
        <authorList>
            <person name="de Vries R.P."/>
            <person name="Riley R."/>
            <person name="Wiebenga A."/>
            <person name="Aguilar-Osorio G."/>
            <person name="Amillis S."/>
            <person name="Uchima C.A."/>
            <person name="Anderluh G."/>
            <person name="Asadollahi M."/>
            <person name="Askin M."/>
            <person name="Barry K."/>
            <person name="Battaglia E."/>
            <person name="Bayram O."/>
            <person name="Benocci T."/>
            <person name="Braus-Stromeyer S.A."/>
            <person name="Caldana C."/>
            <person name="Canovas D."/>
            <person name="Cerqueira G.C."/>
            <person name="Chen F."/>
            <person name="Chen W."/>
            <person name="Choi C."/>
            <person name="Clum A."/>
            <person name="Dos Santos R.A."/>
            <person name="Damasio A.R."/>
            <person name="Diallinas G."/>
            <person name="Emri T."/>
            <person name="Fekete E."/>
            <person name="Flipphi M."/>
            <person name="Freyberg S."/>
            <person name="Gallo A."/>
            <person name="Gournas C."/>
            <person name="Habgood R."/>
            <person name="Hainaut M."/>
            <person name="Harispe M.L."/>
            <person name="Henrissat B."/>
            <person name="Hilden K.S."/>
            <person name="Hope R."/>
            <person name="Hossain A."/>
            <person name="Karabika E."/>
            <person name="Karaffa L."/>
            <person name="Karanyi Z."/>
            <person name="Krasevec N."/>
            <person name="Kuo A."/>
            <person name="Kusch H."/>
            <person name="LaButti K."/>
            <person name="Lagendijk E.L."/>
            <person name="Lapidus A."/>
            <person name="Levasseur A."/>
            <person name="Lindquist E."/>
            <person name="Lipzen A."/>
            <person name="Logrieco A.F."/>
            <person name="MacCabe A."/>
            <person name="Maekelae M.R."/>
            <person name="Malavazi I."/>
            <person name="Melin P."/>
            <person name="Meyer V."/>
            <person name="Mielnichuk N."/>
            <person name="Miskei M."/>
            <person name="Molnar A.P."/>
            <person name="Mule G."/>
            <person name="Ngan C.Y."/>
            <person name="Orejas M."/>
            <person name="Orosz E."/>
            <person name="Ouedraogo J.P."/>
            <person name="Overkamp K.M."/>
            <person name="Park H.-S."/>
            <person name="Perrone G."/>
            <person name="Piumi F."/>
            <person name="Punt P.J."/>
            <person name="Ram A.F."/>
            <person name="Ramon A."/>
            <person name="Rauscher S."/>
            <person name="Record E."/>
            <person name="Riano-Pachon D.M."/>
            <person name="Robert V."/>
            <person name="Roehrig J."/>
            <person name="Ruller R."/>
            <person name="Salamov A."/>
            <person name="Salih N.S."/>
            <person name="Samson R.A."/>
            <person name="Sandor E."/>
            <person name="Sanguinetti M."/>
            <person name="Schuetze T."/>
            <person name="Sepcic K."/>
            <person name="Shelest E."/>
            <person name="Sherlock G."/>
            <person name="Sophianopoulou V."/>
            <person name="Squina F.M."/>
            <person name="Sun H."/>
            <person name="Susca A."/>
            <person name="Todd R.B."/>
            <person name="Tsang A."/>
            <person name="Unkles S.E."/>
            <person name="van de Wiele N."/>
            <person name="van Rossen-Uffink D."/>
            <person name="Oliveira J.V."/>
            <person name="Vesth T.C."/>
            <person name="Visser J."/>
            <person name="Yu J.-H."/>
            <person name="Zhou M."/>
            <person name="Andersen M.R."/>
            <person name="Archer D.B."/>
            <person name="Baker S.E."/>
            <person name="Benoit I."/>
            <person name="Brakhage A.A."/>
            <person name="Braus G.H."/>
            <person name="Fischer R."/>
            <person name="Frisvad J.C."/>
            <person name="Goldman G.H."/>
            <person name="Houbraken J."/>
            <person name="Oakley B."/>
            <person name="Pocsi I."/>
            <person name="Scazzocchio C."/>
            <person name="Seiboth B."/>
            <person name="vanKuyk P.A."/>
            <person name="Wortman J."/>
            <person name="Dyer P.S."/>
            <person name="Grigoriev I.V."/>
        </authorList>
    </citation>
    <scope>NUCLEOTIDE SEQUENCE [LARGE SCALE GENOMIC DNA]</scope>
    <source>
        <strain evidence="3">CBS 516.65</strain>
    </source>
</reference>
<gene>
    <name evidence="2" type="ORF">ASPGLDRAFT_1331896</name>
</gene>
<dbReference type="RefSeq" id="XP_022402920.1">
    <property type="nucleotide sequence ID" value="XM_022541191.1"/>
</dbReference>